<evidence type="ECO:0000256" key="7">
    <source>
        <dbReference type="SAM" id="Phobius"/>
    </source>
</evidence>
<organism evidence="9 10">
    <name type="scientific">Paenibacillus cremeus</name>
    <dbReference type="NCBI Taxonomy" id="2163881"/>
    <lineage>
        <taxon>Bacteria</taxon>
        <taxon>Bacillati</taxon>
        <taxon>Bacillota</taxon>
        <taxon>Bacilli</taxon>
        <taxon>Bacillales</taxon>
        <taxon>Paenibacillaceae</taxon>
        <taxon>Paenibacillus</taxon>
    </lineage>
</organism>
<dbReference type="Proteomes" id="UP000317036">
    <property type="component" value="Unassembled WGS sequence"/>
</dbReference>
<evidence type="ECO:0000256" key="1">
    <source>
        <dbReference type="ARBA" id="ARBA00004651"/>
    </source>
</evidence>
<sequence>MLQVWFKRSLFAKLLIGMLISAVIPLTLSIIISYKTTSRSVERQVIELNQNTMDSGMDNIKRYLDELNHISVSFYYDQTLMRYLRSQEIKPVQTLALTSQVASIYNSRPEFRAVRYISALTGETVINADIARVGINMVLPNITIPRSENEALDNTRWFEVTKVGGEPALAFHKPIVDYPSSAVLGAVSIYTGLTEIERRMRPLMMSTPNDGEHVFLYIQNEMKLLYSSAAELPAELTQERVAKELVGDRGSVNGKWNGRSGIYIYVRDRYLDLPITIVKFVPTAAVNESANRTLNRSLVIQFIAVAFVLVLAGILSYFTIAPVKRLLRSIARVETGNFELEPSTGRMDELGVLEHRFQTMVRNLDDLMNREYRNRLELSTAQLKMLQAQINPHFLYNTLQSIGTLALRHGSEEISDKIAELGAILRYSMDLKTETVPLQKEIQHIEHYLSLQTGRFKNKLSYTLSCPSEAMELPVPKLILQPLVENSIIHGLEKGRGSGAIHIGIEIDETLCVRVMDNGKGIDAVTVKRIQQEYAERQFHTGQEGGIGLINVLTRLRLHYNQGFDWDIQSTPYEATVITLRIPVDSLAKEAFGS</sequence>
<dbReference type="PANTHER" id="PTHR34220">
    <property type="entry name" value="SENSOR HISTIDINE KINASE YPDA"/>
    <property type="match status" value="1"/>
</dbReference>
<keyword evidence="2" id="KW-1003">Cell membrane</keyword>
<evidence type="ECO:0000313" key="9">
    <source>
        <dbReference type="EMBL" id="TVY09685.1"/>
    </source>
</evidence>
<evidence type="ECO:0000256" key="2">
    <source>
        <dbReference type="ARBA" id="ARBA00022475"/>
    </source>
</evidence>
<keyword evidence="6 7" id="KW-0472">Membrane</keyword>
<keyword evidence="3" id="KW-0597">Phosphoprotein</keyword>
<feature type="transmembrane region" description="Helical" evidence="7">
    <location>
        <begin position="298"/>
        <end position="320"/>
    </location>
</feature>
<evidence type="ECO:0000259" key="8">
    <source>
        <dbReference type="PROSITE" id="PS50885"/>
    </source>
</evidence>
<dbReference type="CDD" id="cd06225">
    <property type="entry name" value="HAMP"/>
    <property type="match status" value="1"/>
</dbReference>
<dbReference type="InterPro" id="IPR036890">
    <property type="entry name" value="HATPase_C_sf"/>
</dbReference>
<keyword evidence="10" id="KW-1185">Reference proteome</keyword>
<evidence type="ECO:0000256" key="5">
    <source>
        <dbReference type="ARBA" id="ARBA00022777"/>
    </source>
</evidence>
<dbReference type="PANTHER" id="PTHR34220:SF7">
    <property type="entry name" value="SENSOR HISTIDINE KINASE YPDA"/>
    <property type="match status" value="1"/>
</dbReference>
<proteinExistence type="predicted"/>
<dbReference type="Pfam" id="PF02518">
    <property type="entry name" value="HATPase_c"/>
    <property type="match status" value="1"/>
</dbReference>
<name>A0A559KC40_9BACL</name>
<reference evidence="9 10" key="1">
    <citation type="submission" date="2019-07" db="EMBL/GenBank/DDBJ databases">
        <authorList>
            <person name="Kim J."/>
        </authorList>
    </citation>
    <scope>NUCLEOTIDE SEQUENCE [LARGE SCALE GENOMIC DNA]</scope>
    <source>
        <strain evidence="9 10">JC52</strain>
    </source>
</reference>
<evidence type="ECO:0000256" key="6">
    <source>
        <dbReference type="ARBA" id="ARBA00023136"/>
    </source>
</evidence>
<dbReference type="SMART" id="SM00304">
    <property type="entry name" value="HAMP"/>
    <property type="match status" value="1"/>
</dbReference>
<dbReference type="OrthoDB" id="9776552at2"/>
<dbReference type="SUPFAM" id="SSF158472">
    <property type="entry name" value="HAMP domain-like"/>
    <property type="match status" value="1"/>
</dbReference>
<dbReference type="InterPro" id="IPR010559">
    <property type="entry name" value="Sig_transdc_His_kin_internal"/>
</dbReference>
<keyword evidence="7" id="KW-0812">Transmembrane</keyword>
<dbReference type="Gene3D" id="6.10.340.10">
    <property type="match status" value="1"/>
</dbReference>
<keyword evidence="7" id="KW-1133">Transmembrane helix</keyword>
<accession>A0A559KC40</accession>
<dbReference type="Gene3D" id="3.30.565.10">
    <property type="entry name" value="Histidine kinase-like ATPase, C-terminal domain"/>
    <property type="match status" value="1"/>
</dbReference>
<dbReference type="GO" id="GO:0000155">
    <property type="term" value="F:phosphorelay sensor kinase activity"/>
    <property type="evidence" value="ECO:0007669"/>
    <property type="project" value="InterPro"/>
</dbReference>
<protein>
    <submittedName>
        <fullName evidence="9">Sensor histidine kinase</fullName>
    </submittedName>
</protein>
<comment type="caution">
    <text evidence="9">The sequence shown here is derived from an EMBL/GenBank/DDBJ whole genome shotgun (WGS) entry which is preliminary data.</text>
</comment>
<dbReference type="EMBL" id="VNJI01000012">
    <property type="protein sequence ID" value="TVY09685.1"/>
    <property type="molecule type" value="Genomic_DNA"/>
</dbReference>
<evidence type="ECO:0000313" key="10">
    <source>
        <dbReference type="Proteomes" id="UP000317036"/>
    </source>
</evidence>
<comment type="subcellular location">
    <subcellularLocation>
        <location evidence="1">Cell membrane</location>
        <topology evidence="1">Multi-pass membrane protein</topology>
    </subcellularLocation>
</comment>
<dbReference type="Pfam" id="PF06580">
    <property type="entry name" value="His_kinase"/>
    <property type="match status" value="1"/>
</dbReference>
<gene>
    <name evidence="9" type="ORF">FPZ49_11625</name>
</gene>
<dbReference type="SUPFAM" id="SSF55874">
    <property type="entry name" value="ATPase domain of HSP90 chaperone/DNA topoisomerase II/histidine kinase"/>
    <property type="match status" value="1"/>
</dbReference>
<dbReference type="AlphaFoldDB" id="A0A559KC40"/>
<evidence type="ECO:0000256" key="4">
    <source>
        <dbReference type="ARBA" id="ARBA00022679"/>
    </source>
</evidence>
<keyword evidence="4" id="KW-0808">Transferase</keyword>
<feature type="domain" description="HAMP" evidence="8">
    <location>
        <begin position="317"/>
        <end position="369"/>
    </location>
</feature>
<feature type="transmembrane region" description="Helical" evidence="7">
    <location>
        <begin position="12"/>
        <end position="34"/>
    </location>
</feature>
<dbReference type="InterPro" id="IPR003594">
    <property type="entry name" value="HATPase_dom"/>
</dbReference>
<keyword evidence="5 9" id="KW-0418">Kinase</keyword>
<dbReference type="PROSITE" id="PS50885">
    <property type="entry name" value="HAMP"/>
    <property type="match status" value="1"/>
</dbReference>
<dbReference type="InterPro" id="IPR003660">
    <property type="entry name" value="HAMP_dom"/>
</dbReference>
<evidence type="ECO:0000256" key="3">
    <source>
        <dbReference type="ARBA" id="ARBA00022553"/>
    </source>
</evidence>
<dbReference type="GO" id="GO:0005886">
    <property type="term" value="C:plasma membrane"/>
    <property type="evidence" value="ECO:0007669"/>
    <property type="project" value="UniProtKB-SubCell"/>
</dbReference>
<dbReference type="InterPro" id="IPR050640">
    <property type="entry name" value="Bact_2-comp_sensor_kinase"/>
</dbReference>